<sequence>MVDNKNNCSRGSHGFSNGSTGSLNKVNFFLKVFVLILVILAIQCFNESFSGSVQKSSGNGVKVAERLLMDDFYDSTVSLSVSSEEEASWNSLASGKYRKKSGKSGSENELDKSGTSGNVPLCSTLDGDVQIPEEEHVSGKKRKLSRDDVYGSNVMGETTMDTMEYEENFMRQCRYRKRKEKFHKRVFRFLKKHHYIVAALLAAICAMASGIQVAIGVVIGYVVSLVFR</sequence>
<keyword evidence="2" id="KW-0812">Transmembrane</keyword>
<evidence type="ECO:0008006" key="5">
    <source>
        <dbReference type="Google" id="ProtNLM"/>
    </source>
</evidence>
<dbReference type="AlphaFoldDB" id="W6ZZE8"/>
<evidence type="ECO:0000313" key="4">
    <source>
        <dbReference type="Proteomes" id="UP000030640"/>
    </source>
</evidence>
<proteinExistence type="predicted"/>
<keyword evidence="2" id="KW-1133">Transmembrane helix</keyword>
<feature type="region of interest" description="Disordered" evidence="1">
    <location>
        <begin position="96"/>
        <end position="119"/>
    </location>
</feature>
<evidence type="ECO:0000313" key="3">
    <source>
        <dbReference type="EMBL" id="EUD66282.1"/>
    </source>
</evidence>
<dbReference type="Proteomes" id="UP000030640">
    <property type="component" value="Unassembled WGS sequence"/>
</dbReference>
<accession>W6ZZE8</accession>
<dbReference type="EMBL" id="KI965472">
    <property type="protein sequence ID" value="EUD66282.1"/>
    <property type="molecule type" value="Genomic_DNA"/>
</dbReference>
<name>W6ZZE8_9APIC</name>
<gene>
    <name evidence="3" type="ORF">C922_03198</name>
</gene>
<keyword evidence="4" id="KW-1185">Reference proteome</keyword>
<feature type="transmembrane region" description="Helical" evidence="2">
    <location>
        <begin position="195"/>
        <end position="223"/>
    </location>
</feature>
<evidence type="ECO:0000256" key="2">
    <source>
        <dbReference type="SAM" id="Phobius"/>
    </source>
</evidence>
<organism evidence="3 4">
    <name type="scientific">Plasmodium inui San Antonio 1</name>
    <dbReference type="NCBI Taxonomy" id="1237626"/>
    <lineage>
        <taxon>Eukaryota</taxon>
        <taxon>Sar</taxon>
        <taxon>Alveolata</taxon>
        <taxon>Apicomplexa</taxon>
        <taxon>Aconoidasida</taxon>
        <taxon>Haemosporida</taxon>
        <taxon>Plasmodiidae</taxon>
        <taxon>Plasmodium</taxon>
        <taxon>Plasmodium (Plasmodium)</taxon>
    </lineage>
</organism>
<dbReference type="RefSeq" id="XP_008817012.1">
    <property type="nucleotide sequence ID" value="XM_008818790.1"/>
</dbReference>
<protein>
    <recommendedName>
        <fullName evidence="5">Transmembrane protein</fullName>
    </recommendedName>
</protein>
<keyword evidence="2" id="KW-0472">Membrane</keyword>
<dbReference type="VEuPathDB" id="PlasmoDB:C922_03198"/>
<feature type="transmembrane region" description="Helical" evidence="2">
    <location>
        <begin position="28"/>
        <end position="45"/>
    </location>
</feature>
<reference evidence="3 4" key="1">
    <citation type="submission" date="2013-02" db="EMBL/GenBank/DDBJ databases">
        <title>The Genome Sequence of Plasmodium inui San Antonio 1.</title>
        <authorList>
            <consortium name="The Broad Institute Genome Sequencing Platform"/>
            <consortium name="The Broad Institute Genome Sequencing Center for Infectious Disease"/>
            <person name="Neafsey D."/>
            <person name="Cheeseman I."/>
            <person name="Volkman S."/>
            <person name="Adams J."/>
            <person name="Walker B."/>
            <person name="Young S.K."/>
            <person name="Zeng Q."/>
            <person name="Gargeya S."/>
            <person name="Fitzgerald M."/>
            <person name="Haas B."/>
            <person name="Abouelleil A."/>
            <person name="Alvarado L."/>
            <person name="Arachchi H.M."/>
            <person name="Berlin A.M."/>
            <person name="Chapman S.B."/>
            <person name="Dewar J."/>
            <person name="Goldberg J."/>
            <person name="Griggs A."/>
            <person name="Gujja S."/>
            <person name="Hansen M."/>
            <person name="Howarth C."/>
            <person name="Imamovic A."/>
            <person name="Larimer J."/>
            <person name="McCowan C."/>
            <person name="Murphy C."/>
            <person name="Neiman D."/>
            <person name="Pearson M."/>
            <person name="Priest M."/>
            <person name="Roberts A."/>
            <person name="Saif S."/>
            <person name="Shea T."/>
            <person name="Sisk P."/>
            <person name="Sykes S."/>
            <person name="Wortman J."/>
            <person name="Nusbaum C."/>
            <person name="Birren B."/>
        </authorList>
    </citation>
    <scope>NUCLEOTIDE SEQUENCE [LARGE SCALE GENOMIC DNA]</scope>
    <source>
        <strain evidence="3 4">San Antonio 1</strain>
    </source>
</reference>
<evidence type="ECO:0000256" key="1">
    <source>
        <dbReference type="SAM" id="MobiDB-lite"/>
    </source>
</evidence>
<dbReference type="OrthoDB" id="387450at2759"/>
<dbReference type="GeneID" id="20038472"/>